<dbReference type="SUPFAM" id="SSF55486">
    <property type="entry name" value="Metalloproteases ('zincins'), catalytic domain"/>
    <property type="match status" value="1"/>
</dbReference>
<dbReference type="PROSITE" id="PS51257">
    <property type="entry name" value="PROKAR_LIPOPROTEIN"/>
    <property type="match status" value="1"/>
</dbReference>
<organism evidence="1">
    <name type="scientific">uncultured Gemmatimonadota bacterium</name>
    <dbReference type="NCBI Taxonomy" id="203437"/>
    <lineage>
        <taxon>Bacteria</taxon>
        <taxon>Pseudomonadati</taxon>
        <taxon>Gemmatimonadota</taxon>
        <taxon>environmental samples</taxon>
    </lineage>
</organism>
<protein>
    <submittedName>
        <fullName evidence="1">Uncharacterized protein</fullName>
    </submittedName>
</protein>
<dbReference type="AlphaFoldDB" id="A0A6J4LWS1"/>
<gene>
    <name evidence="1" type="ORF">AVDCRST_MAG68-3140</name>
</gene>
<reference evidence="1" key="1">
    <citation type="submission" date="2020-02" db="EMBL/GenBank/DDBJ databases">
        <authorList>
            <person name="Meier V. D."/>
        </authorList>
    </citation>
    <scope>NUCLEOTIDE SEQUENCE</scope>
    <source>
        <strain evidence="1">AVDCRST_MAG68</strain>
    </source>
</reference>
<dbReference type="EMBL" id="CADCTW010000149">
    <property type="protein sequence ID" value="CAA9343055.1"/>
    <property type="molecule type" value="Genomic_DNA"/>
</dbReference>
<feature type="non-terminal residue" evidence="1">
    <location>
        <position position="547"/>
    </location>
</feature>
<evidence type="ECO:0000313" key="1">
    <source>
        <dbReference type="EMBL" id="CAA9343055.1"/>
    </source>
</evidence>
<proteinExistence type="predicted"/>
<name>A0A6J4LWS1_9BACT</name>
<accession>A0A6J4LWS1</accession>
<sequence>MMRSTLLLALALAGCGDLLPVSDRVPTSLRLERDTVTVTEGDELGVRVILLDQNGKEFARIPDWAAPQWTLSGGAVAAEGSTLRGVTPGQSLGKVTVAGLSADAVLRVNPRALELVADAYVTQSVQRPDGSVPLVAGRDGFLRVFLRGDQPNFFTASVRVQLFRGGVLQETIPLAPSADSVPTVRREGDLRASFNVRIPAEMMQPGLSLVVEADPAGAIPRKPASRARFPAVGTMALDVRAVPKLWLRLIPIHQSYLGRTGRVTASNKDQFVRDLLAMYPIAAHDVDLRTAYTTTVNANTPEGWGAILNELRVLRTLDGSGRYYYGIMDAGERPSLLGLGYLGHPASVGFDVLPEAAGTLAHELGHNFNRRHTPCGNPAGTDPAFPYADGAIGVFGYDFSSGLVKTPTADKDLMSYCRPRWVSDYTYQAVLNFRAAGDNGTRERTADAPAEPSLLVWGRVGGATPVIEPAFELTTAPSLPARPGPFTLQGLDAGGAVLFSLPFDGEALAEHDTRERQFAFAIPARMAHPERLARLRVTGPGVAAERG</sequence>